<protein>
    <recommendedName>
        <fullName evidence="1">non-specific serine/threonine protein kinase</fullName>
        <ecNumber evidence="1">2.7.11.1</ecNumber>
    </recommendedName>
</protein>
<dbReference type="Gene3D" id="1.10.510.10">
    <property type="entry name" value="Transferase(Phosphotransferase) domain 1"/>
    <property type="match status" value="1"/>
</dbReference>
<dbReference type="InterPro" id="IPR011009">
    <property type="entry name" value="Kinase-like_dom_sf"/>
</dbReference>
<dbReference type="SUPFAM" id="SSF56112">
    <property type="entry name" value="Protein kinase-like (PK-like)"/>
    <property type="match status" value="1"/>
</dbReference>
<sequence>MLINKYEIISNISNGEFGEVLKVQYNNKLYALKYGAKELIKYELQIYKQLKSISNISNIYDVFEDNNIMYMVLDLYAMTLADYKVRNYNNEYYFERCITISKSLIIIIKTIHENNILHRDLKPTNICLDSNNKVYIIDFGIAKIYRQSGVHNKETNIKGLIGSINFSSLNVINLIEPSRRDDIESLFYILLYLLLNNENYKHYDGVSTYEKKNITITYLIEHTLNIQNINCEILNRLFNYIRRLKYNQEPKYDYIVELLSKILK</sequence>
<dbReference type="InterPro" id="IPR008271">
    <property type="entry name" value="Ser/Thr_kinase_AS"/>
</dbReference>
<dbReference type="GO" id="GO:0004674">
    <property type="term" value="F:protein serine/threonine kinase activity"/>
    <property type="evidence" value="ECO:0007669"/>
    <property type="project" value="UniProtKB-EC"/>
</dbReference>
<evidence type="ECO:0000313" key="3">
    <source>
        <dbReference type="EMBL" id="QHT75471.1"/>
    </source>
</evidence>
<dbReference type="InterPro" id="IPR000719">
    <property type="entry name" value="Prot_kinase_dom"/>
</dbReference>
<dbReference type="AlphaFoldDB" id="A0A6C0H4I5"/>
<dbReference type="EMBL" id="MN739876">
    <property type="protein sequence ID" value="QHT75471.1"/>
    <property type="molecule type" value="Genomic_DNA"/>
</dbReference>
<organism evidence="3">
    <name type="scientific">viral metagenome</name>
    <dbReference type="NCBI Taxonomy" id="1070528"/>
    <lineage>
        <taxon>unclassified sequences</taxon>
        <taxon>metagenomes</taxon>
        <taxon>organismal metagenomes</taxon>
    </lineage>
</organism>
<dbReference type="GO" id="GO:0005524">
    <property type="term" value="F:ATP binding"/>
    <property type="evidence" value="ECO:0007669"/>
    <property type="project" value="InterPro"/>
</dbReference>
<dbReference type="PROSITE" id="PS50011">
    <property type="entry name" value="PROTEIN_KINASE_DOM"/>
    <property type="match status" value="1"/>
</dbReference>
<evidence type="ECO:0000259" key="2">
    <source>
        <dbReference type="PROSITE" id="PS50011"/>
    </source>
</evidence>
<dbReference type="SMART" id="SM00220">
    <property type="entry name" value="S_TKc"/>
    <property type="match status" value="1"/>
</dbReference>
<dbReference type="Pfam" id="PF00069">
    <property type="entry name" value="Pkinase"/>
    <property type="match status" value="1"/>
</dbReference>
<accession>A0A6C0H4I5</accession>
<evidence type="ECO:0000256" key="1">
    <source>
        <dbReference type="ARBA" id="ARBA00012513"/>
    </source>
</evidence>
<dbReference type="InterPro" id="IPR050235">
    <property type="entry name" value="CK1_Ser-Thr_kinase"/>
</dbReference>
<dbReference type="EC" id="2.7.11.1" evidence="1"/>
<reference evidence="3" key="1">
    <citation type="journal article" date="2020" name="Nature">
        <title>Giant virus diversity and host interactions through global metagenomics.</title>
        <authorList>
            <person name="Schulz F."/>
            <person name="Roux S."/>
            <person name="Paez-Espino D."/>
            <person name="Jungbluth S."/>
            <person name="Walsh D.A."/>
            <person name="Denef V.J."/>
            <person name="McMahon K.D."/>
            <person name="Konstantinidis K.T."/>
            <person name="Eloe-Fadrosh E.A."/>
            <person name="Kyrpides N.C."/>
            <person name="Woyke T."/>
        </authorList>
    </citation>
    <scope>NUCLEOTIDE SEQUENCE</scope>
    <source>
        <strain evidence="3">GVMAG-M-3300023179-63</strain>
    </source>
</reference>
<dbReference type="PROSITE" id="PS00108">
    <property type="entry name" value="PROTEIN_KINASE_ST"/>
    <property type="match status" value="1"/>
</dbReference>
<dbReference type="PANTHER" id="PTHR11909">
    <property type="entry name" value="CASEIN KINASE-RELATED"/>
    <property type="match status" value="1"/>
</dbReference>
<proteinExistence type="predicted"/>
<name>A0A6C0H4I5_9ZZZZ</name>
<feature type="domain" description="Protein kinase" evidence="2">
    <location>
        <begin position="6"/>
        <end position="264"/>
    </location>
</feature>